<protein>
    <submittedName>
        <fullName evidence="2">Carbohydrate ABC transporter substrate-binding protein, CUT1 family</fullName>
    </submittedName>
</protein>
<dbReference type="EMBL" id="OCST01000002">
    <property type="protein sequence ID" value="SOE59067.1"/>
    <property type="molecule type" value="Genomic_DNA"/>
</dbReference>
<keyword evidence="3" id="KW-1185">Reference proteome</keyword>
<dbReference type="InterPro" id="IPR050490">
    <property type="entry name" value="Bact_solute-bd_prot1"/>
</dbReference>
<evidence type="ECO:0000313" key="2">
    <source>
        <dbReference type="EMBL" id="SOE59067.1"/>
    </source>
</evidence>
<sequence>MYRLRKAGAVAAVTAVMALALSGCAPAAPAEEVKLSFLTYTSPNVTKETWEKAVADIEAENPNIKIELLYTPDLDRQGYAKQLLASGQLPDILWDVPLTDFVDAGALLPYEASDFEGLNIPAGFNAVDGKQYSLANGTFIYPGVFYNPDAFDAAGVGVPTTFDELVDAAAAIKANGKTPFLLSSGSDTWSTEFLLNALVCTDVLGSNPDWLIQRKADKVSFSDPEFVKAVNKFVELRDAGSFNSDALSINYSQANAAWATGDYAMWPMGGWGGGVKSDVFTPGVFSMPTDDGTPILPTVIGPSLYISATTAHPEEARKVAVALAGLTSLQEVQMKNDAQFPVIDGITPPEGTTQATLDGLKLYEDKSIKQVYGFPNTLSGDDMAPSGWTGEYDKAIQALIGGGSSADFVKALDDAWATLSK</sequence>
<dbReference type="AlphaFoldDB" id="A0A2C8Z5R4"/>
<dbReference type="PANTHER" id="PTHR43649">
    <property type="entry name" value="ARABINOSE-BINDING PROTEIN-RELATED"/>
    <property type="match status" value="1"/>
</dbReference>
<keyword evidence="1" id="KW-0732">Signal</keyword>
<evidence type="ECO:0000313" key="3">
    <source>
        <dbReference type="Proteomes" id="UP000219440"/>
    </source>
</evidence>
<dbReference type="Gene3D" id="3.40.190.10">
    <property type="entry name" value="Periplasmic binding protein-like II"/>
    <property type="match status" value="2"/>
</dbReference>
<dbReference type="Pfam" id="PF01547">
    <property type="entry name" value="SBP_bac_1"/>
    <property type="match status" value="1"/>
</dbReference>
<dbReference type="InterPro" id="IPR006059">
    <property type="entry name" value="SBP"/>
</dbReference>
<dbReference type="PROSITE" id="PS51257">
    <property type="entry name" value="PROKAR_LIPOPROTEIN"/>
    <property type="match status" value="1"/>
</dbReference>
<name>A0A2C8Z5R4_9MICO</name>
<reference evidence="2 3" key="1">
    <citation type="submission" date="2017-09" db="EMBL/GenBank/DDBJ databases">
        <authorList>
            <person name="Ehlers B."/>
            <person name="Leendertz F.H."/>
        </authorList>
    </citation>
    <scope>NUCLEOTIDE SEQUENCE [LARGE SCALE GENOMIC DNA]</scope>
    <source>
        <strain evidence="2 3">CGMCC 1.05381</strain>
    </source>
</reference>
<feature type="chain" id="PRO_5012993857" evidence="1">
    <location>
        <begin position="28"/>
        <end position="421"/>
    </location>
</feature>
<accession>A0A2C8Z5R4</accession>
<feature type="signal peptide" evidence="1">
    <location>
        <begin position="1"/>
        <end position="27"/>
    </location>
</feature>
<organism evidence="2 3">
    <name type="scientific">Salinibacterium xinjiangense</name>
    <dbReference type="NCBI Taxonomy" id="386302"/>
    <lineage>
        <taxon>Bacteria</taxon>
        <taxon>Bacillati</taxon>
        <taxon>Actinomycetota</taxon>
        <taxon>Actinomycetes</taxon>
        <taxon>Micrococcales</taxon>
        <taxon>Microbacteriaceae</taxon>
        <taxon>Salinibacterium</taxon>
    </lineage>
</organism>
<evidence type="ECO:0000256" key="1">
    <source>
        <dbReference type="SAM" id="SignalP"/>
    </source>
</evidence>
<dbReference type="SUPFAM" id="SSF53850">
    <property type="entry name" value="Periplasmic binding protein-like II"/>
    <property type="match status" value="1"/>
</dbReference>
<gene>
    <name evidence="2" type="ORF">SAMN06296378_0875</name>
</gene>
<proteinExistence type="predicted"/>
<dbReference type="Proteomes" id="UP000219440">
    <property type="component" value="Unassembled WGS sequence"/>
</dbReference>
<dbReference type="OrthoDB" id="358201at2"/>